<dbReference type="STRING" id="350058.Mvan_2926"/>
<dbReference type="RefSeq" id="WP_011780140.1">
    <property type="nucleotide sequence ID" value="NC_008726.1"/>
</dbReference>
<protein>
    <submittedName>
        <fullName evidence="2">Uncharacterized protein</fullName>
    </submittedName>
</protein>
<reference evidence="2" key="1">
    <citation type="submission" date="2006-12" db="EMBL/GenBank/DDBJ databases">
        <title>Complete sequence of Mycobacterium vanbaalenii PYR-1.</title>
        <authorList>
            <consortium name="US DOE Joint Genome Institute"/>
            <person name="Copeland A."/>
            <person name="Lucas S."/>
            <person name="Lapidus A."/>
            <person name="Barry K."/>
            <person name="Detter J.C."/>
            <person name="Glavina del Rio T."/>
            <person name="Hammon N."/>
            <person name="Israni S."/>
            <person name="Dalin E."/>
            <person name="Tice H."/>
            <person name="Pitluck S."/>
            <person name="Singan V."/>
            <person name="Schmutz J."/>
            <person name="Larimer F."/>
            <person name="Land M."/>
            <person name="Hauser L."/>
            <person name="Kyrpides N."/>
            <person name="Anderson I.J."/>
            <person name="Miller C."/>
            <person name="Richardson P."/>
        </authorList>
    </citation>
    <scope>NUCLEOTIDE SEQUENCE [LARGE SCALE GENOMIC DNA]</scope>
    <source>
        <strain evidence="2">PYR-1</strain>
    </source>
</reference>
<organism evidence="2 3">
    <name type="scientific">Mycolicibacterium vanbaalenii (strain DSM 7251 / JCM 13017 / BCRC 16820 / KCTC 9966 / NRRL B-24157 / PYR-1)</name>
    <name type="common">Mycobacterium vanbaalenii</name>
    <dbReference type="NCBI Taxonomy" id="350058"/>
    <lineage>
        <taxon>Bacteria</taxon>
        <taxon>Bacillati</taxon>
        <taxon>Actinomycetota</taxon>
        <taxon>Actinomycetes</taxon>
        <taxon>Mycobacteriales</taxon>
        <taxon>Mycobacteriaceae</taxon>
        <taxon>Mycolicibacterium</taxon>
    </lineage>
</organism>
<evidence type="ECO:0000256" key="1">
    <source>
        <dbReference type="SAM" id="MobiDB-lite"/>
    </source>
</evidence>
<dbReference type="KEGG" id="mva:Mvan_2926"/>
<name>A1T982_MYCVP</name>
<keyword evidence="3" id="KW-1185">Reference proteome</keyword>
<feature type="region of interest" description="Disordered" evidence="1">
    <location>
        <begin position="58"/>
        <end position="87"/>
    </location>
</feature>
<dbReference type="EMBL" id="CP000511">
    <property type="protein sequence ID" value="ABM13732.1"/>
    <property type="molecule type" value="Genomic_DNA"/>
</dbReference>
<proteinExistence type="predicted"/>
<dbReference type="HOGENOM" id="CLU_2480095_0_0_11"/>
<evidence type="ECO:0000313" key="3">
    <source>
        <dbReference type="Proteomes" id="UP000009159"/>
    </source>
</evidence>
<evidence type="ECO:0000313" key="2">
    <source>
        <dbReference type="EMBL" id="ABM13732.1"/>
    </source>
</evidence>
<gene>
    <name evidence="2" type="ordered locus">Mvan_2926</name>
</gene>
<dbReference type="Proteomes" id="UP000009159">
    <property type="component" value="Chromosome"/>
</dbReference>
<dbReference type="AlphaFoldDB" id="A1T982"/>
<accession>A1T982</accession>
<sequence length="87" mass="9386">MTRNKLGHSHLLARGEYLYSRFSADHLATFELVVPERHDVSLEAPSSPQAESLICEEGVDGIGRSDQSGQARPDNDDVSVHGANAIG</sequence>